<dbReference type="PANTHER" id="PTHR31718">
    <property type="entry name" value="PLAT DOMAIN-CONTAINING PROTEIN"/>
    <property type="match status" value="1"/>
</dbReference>
<dbReference type="InterPro" id="IPR001024">
    <property type="entry name" value="PLAT/LH2_dom"/>
</dbReference>
<protein>
    <submittedName>
        <fullName evidence="3">Plat domain-containing protein</fullName>
    </submittedName>
</protein>
<dbReference type="Gene3D" id="2.60.60.20">
    <property type="entry name" value="PLAT/LH2 domain"/>
    <property type="match status" value="1"/>
</dbReference>
<dbReference type="PROSITE" id="PS50095">
    <property type="entry name" value="PLAT"/>
    <property type="match status" value="1"/>
</dbReference>
<dbReference type="Proteomes" id="UP000554482">
    <property type="component" value="Unassembled WGS sequence"/>
</dbReference>
<name>A0A7J6UW42_THATH</name>
<evidence type="ECO:0000313" key="4">
    <source>
        <dbReference type="Proteomes" id="UP000554482"/>
    </source>
</evidence>
<accession>A0A7J6UW42</accession>
<evidence type="ECO:0000259" key="2">
    <source>
        <dbReference type="PROSITE" id="PS50095"/>
    </source>
</evidence>
<organism evidence="3 4">
    <name type="scientific">Thalictrum thalictroides</name>
    <name type="common">Rue-anemone</name>
    <name type="synonym">Anemone thalictroides</name>
    <dbReference type="NCBI Taxonomy" id="46969"/>
    <lineage>
        <taxon>Eukaryota</taxon>
        <taxon>Viridiplantae</taxon>
        <taxon>Streptophyta</taxon>
        <taxon>Embryophyta</taxon>
        <taxon>Tracheophyta</taxon>
        <taxon>Spermatophyta</taxon>
        <taxon>Magnoliopsida</taxon>
        <taxon>Ranunculales</taxon>
        <taxon>Ranunculaceae</taxon>
        <taxon>Thalictroideae</taxon>
        <taxon>Thalictrum</taxon>
    </lineage>
</organism>
<comment type="caution">
    <text evidence="3">The sequence shown here is derived from an EMBL/GenBank/DDBJ whole genome shotgun (WGS) entry which is preliminary data.</text>
</comment>
<feature type="domain" description="PLAT" evidence="2">
    <location>
        <begin position="1"/>
        <end position="131"/>
    </location>
</feature>
<proteinExistence type="predicted"/>
<dbReference type="OrthoDB" id="1021775at2759"/>
<dbReference type="SUPFAM" id="SSF49723">
    <property type="entry name" value="Lipase/lipooxygenase domain (PLAT/LH2 domain)"/>
    <property type="match status" value="1"/>
</dbReference>
<evidence type="ECO:0000256" key="1">
    <source>
        <dbReference type="PROSITE-ProRule" id="PRU00152"/>
    </source>
</evidence>
<dbReference type="PANTHER" id="PTHR31718:SF0">
    <property type="entry name" value="PLAT DOMAIN-CONTAINING PROTEIN 2"/>
    <property type="match status" value="1"/>
</dbReference>
<reference evidence="3 4" key="1">
    <citation type="submission" date="2020-06" db="EMBL/GenBank/DDBJ databases">
        <title>Transcriptomic and genomic resources for Thalictrum thalictroides and T. hernandezii: Facilitating candidate gene discovery in an emerging model plant lineage.</title>
        <authorList>
            <person name="Arias T."/>
            <person name="Riano-Pachon D.M."/>
            <person name="Di Stilio V.S."/>
        </authorList>
    </citation>
    <scope>NUCLEOTIDE SEQUENCE [LARGE SCALE GENOMIC DNA]</scope>
    <source>
        <strain evidence="4">cv. WT478/WT964</strain>
        <tissue evidence="3">Leaves</tissue>
    </source>
</reference>
<gene>
    <name evidence="3" type="ORF">FRX31_033713</name>
</gene>
<dbReference type="Pfam" id="PF06232">
    <property type="entry name" value="ATS3"/>
    <property type="match status" value="1"/>
</dbReference>
<evidence type="ECO:0000313" key="3">
    <source>
        <dbReference type="EMBL" id="KAF5176701.1"/>
    </source>
</evidence>
<dbReference type="AlphaFoldDB" id="A0A7J6UW42"/>
<keyword evidence="4" id="KW-1185">Reference proteome</keyword>
<dbReference type="InterPro" id="IPR036392">
    <property type="entry name" value="PLAT/LH2_dom_sf"/>
</dbReference>
<dbReference type="InterPro" id="IPR010417">
    <property type="entry name" value="Embryo-specific_ATS3"/>
</dbReference>
<sequence length="140" mass="14990">MVKTGTVDSAGTDSKISVILKDAKGSQVNIPNLVDYGKMGPGHDYFENGNLDTFKIETICMESSVCSLTLTSDGTGPKPGWYVDYVQVLTNKAAVTTKGNSSTAAGDNITFEIYGWLATDEPPYSLTRTFNKCGQSNAMI</sequence>
<dbReference type="EMBL" id="JABWDY010042369">
    <property type="protein sequence ID" value="KAF5176701.1"/>
    <property type="molecule type" value="Genomic_DNA"/>
</dbReference>
<comment type="caution">
    <text evidence="1">Lacks conserved residue(s) required for the propagation of feature annotation.</text>
</comment>